<feature type="signal peptide" evidence="4">
    <location>
        <begin position="1"/>
        <end position="31"/>
    </location>
</feature>
<dbReference type="RefSeq" id="WP_177101488.1">
    <property type="nucleotide sequence ID" value="NZ_JACAQA010000012.1"/>
</dbReference>
<feature type="domain" description="N-acetylglucosamine binding protein A" evidence="6">
    <location>
        <begin position="220"/>
        <end position="317"/>
    </location>
</feature>
<reference evidence="7 8" key="1">
    <citation type="submission" date="2020-04" db="EMBL/GenBank/DDBJ databases">
        <title>Molecular characterization of pseudomonads from Agaricus bisporus reveal novel blotch 2 pathogens in Western Europe.</title>
        <authorList>
            <person name="Taparia T."/>
            <person name="Krijger M."/>
            <person name="Haynes E."/>
            <person name="Elpinstone J.G."/>
            <person name="Noble R."/>
            <person name="Van Der Wolf J."/>
        </authorList>
    </citation>
    <scope>NUCLEOTIDE SEQUENCE [LARGE SCALE GENOMIC DNA]</scope>
    <source>
        <strain evidence="7 8">G9001</strain>
    </source>
</reference>
<keyword evidence="3 4" id="KW-0732">Signal</keyword>
<dbReference type="GO" id="GO:0004497">
    <property type="term" value="F:monooxygenase activity"/>
    <property type="evidence" value="ECO:0007669"/>
    <property type="project" value="UniProtKB-KW"/>
</dbReference>
<evidence type="ECO:0000256" key="1">
    <source>
        <dbReference type="ARBA" id="ARBA00022525"/>
    </source>
</evidence>
<evidence type="ECO:0000256" key="2">
    <source>
        <dbReference type="ARBA" id="ARBA00022669"/>
    </source>
</evidence>
<dbReference type="InterPro" id="IPR014756">
    <property type="entry name" value="Ig_E-set"/>
</dbReference>
<organism evidence="7 8">
    <name type="scientific">Pseudomonas gingeri</name>
    <dbReference type="NCBI Taxonomy" id="117681"/>
    <lineage>
        <taxon>Bacteria</taxon>
        <taxon>Pseudomonadati</taxon>
        <taxon>Pseudomonadota</taxon>
        <taxon>Gammaproteobacteria</taxon>
        <taxon>Pseudomonadales</taxon>
        <taxon>Pseudomonadaceae</taxon>
        <taxon>Pseudomonas</taxon>
    </lineage>
</organism>
<dbReference type="InterPro" id="IPR051024">
    <property type="entry name" value="GlcNAc_Chitin_IntDeg"/>
</dbReference>
<evidence type="ECO:0000313" key="7">
    <source>
        <dbReference type="EMBL" id="NWB86651.1"/>
    </source>
</evidence>
<dbReference type="EMBL" id="JACAQA010000012">
    <property type="protein sequence ID" value="NWB86651.1"/>
    <property type="molecule type" value="Genomic_DNA"/>
</dbReference>
<dbReference type="SUPFAM" id="SSF81296">
    <property type="entry name" value="E set domains"/>
    <property type="match status" value="1"/>
</dbReference>
<evidence type="ECO:0000313" key="8">
    <source>
        <dbReference type="Proteomes" id="UP000522864"/>
    </source>
</evidence>
<dbReference type="CDD" id="cd21177">
    <property type="entry name" value="LPMO_AA10"/>
    <property type="match status" value="1"/>
</dbReference>
<evidence type="ECO:0000256" key="4">
    <source>
        <dbReference type="SAM" id="SignalP"/>
    </source>
</evidence>
<gene>
    <name evidence="7" type="ORF">HX830_17385</name>
</gene>
<dbReference type="InterPro" id="IPR041029">
    <property type="entry name" value="GbpA_2"/>
</dbReference>
<keyword evidence="7" id="KW-0560">Oxidoreductase</keyword>
<dbReference type="Proteomes" id="UP000522864">
    <property type="component" value="Unassembled WGS sequence"/>
</dbReference>
<keyword evidence="1" id="KW-0964">Secreted</keyword>
<evidence type="ECO:0000256" key="3">
    <source>
        <dbReference type="ARBA" id="ARBA00022729"/>
    </source>
</evidence>
<name>A0A7Y7WS49_9PSED</name>
<dbReference type="Pfam" id="PF03067">
    <property type="entry name" value="LPMO_10"/>
    <property type="match status" value="1"/>
</dbReference>
<feature type="domain" description="Chitin-binding type-4" evidence="5">
    <location>
        <begin position="33"/>
        <end position="208"/>
    </location>
</feature>
<dbReference type="Gene3D" id="2.70.50.50">
    <property type="entry name" value="chitin-binding protein cbp21"/>
    <property type="match status" value="1"/>
</dbReference>
<evidence type="ECO:0000259" key="5">
    <source>
        <dbReference type="Pfam" id="PF03067"/>
    </source>
</evidence>
<evidence type="ECO:0000259" key="6">
    <source>
        <dbReference type="Pfam" id="PF18416"/>
    </source>
</evidence>
<keyword evidence="2" id="KW-0147">Chitin-binding</keyword>
<dbReference type="AlphaFoldDB" id="A0A7Y7WS49"/>
<dbReference type="PANTHER" id="PTHR34823">
    <property type="entry name" value="GLCNAC-BINDING PROTEIN A"/>
    <property type="match status" value="1"/>
</dbReference>
<dbReference type="GO" id="GO:0008061">
    <property type="term" value="F:chitin binding"/>
    <property type="evidence" value="ECO:0007669"/>
    <property type="project" value="UniProtKB-KW"/>
</dbReference>
<dbReference type="Gene3D" id="3.30.70.2150">
    <property type="match status" value="1"/>
</dbReference>
<comment type="caution">
    <text evidence="7">The sequence shown here is derived from an EMBL/GenBank/DDBJ whole genome shotgun (WGS) entry which is preliminary data.</text>
</comment>
<dbReference type="PANTHER" id="PTHR34823:SF1">
    <property type="entry name" value="CHITIN-BINDING TYPE-4 DOMAIN-CONTAINING PROTEIN"/>
    <property type="match status" value="1"/>
</dbReference>
<proteinExistence type="predicted"/>
<dbReference type="Pfam" id="PF18416">
    <property type="entry name" value="GbpA_2"/>
    <property type="match status" value="1"/>
</dbReference>
<dbReference type="InterPro" id="IPR004302">
    <property type="entry name" value="Cellulose/chitin-bd_N"/>
</dbReference>
<protein>
    <submittedName>
        <fullName evidence="7">Lytic polysaccharide monooxygenase</fullName>
    </submittedName>
</protein>
<keyword evidence="7" id="KW-0503">Monooxygenase</keyword>
<dbReference type="Gene3D" id="2.60.40.2550">
    <property type="match status" value="1"/>
</dbReference>
<sequence>MKRKMSALGKASGCVSSLAVIAALVASQHVAAHGYLNDPPSRAFACQKGLNNDCGQAQYEPQSVGETTKGFPNGGVADGKIASGGIALFSPLDIQSASRWYKTEITDRTINFDWYYRATHPATKYEYFITRNGWNANQALTRASFDLTPFCSVDAGGRLPTDQPQGSDGPAREKHPCEIPADKSGYHVILGMWTVADTGGAFHNVVDVNIVAEEQAPDGWKTVGNITPTQALLAGDKVKARAMTGEGESAEYSTEITIADSEEGKPENWSFKLAEQINRSQTLVRAGVRGEDGAIEPIKGVNQLFAKAESGVNRYELDVLMQEDADASMRISAIGTNFELKEGRLAMPFPVLTNRKMDIKAELFDAANNPVPVGTLTQLVEAGSTWLNMDVHSEPGIHQLKLIGVTVDGRTTRQDLASVELGGEGGSQDYDFKYPQGIASYQPGTKVLSRDGNVYECKPLPVGDWCKIDSHHYVPGVGSSWTDAWIAK</sequence>
<accession>A0A7Y7WS49</accession>
<feature type="chain" id="PRO_5030851249" evidence="4">
    <location>
        <begin position="32"/>
        <end position="488"/>
    </location>
</feature>